<dbReference type="PANTHER" id="PTHR30627">
    <property type="entry name" value="PEPTIDOGLYCAN D,D-TRANSPEPTIDASE"/>
    <property type="match status" value="1"/>
</dbReference>
<evidence type="ECO:0000256" key="6">
    <source>
        <dbReference type="ARBA" id="ARBA00022670"/>
    </source>
</evidence>
<dbReference type="InterPro" id="IPR036138">
    <property type="entry name" value="PBP_dimer_sf"/>
</dbReference>
<evidence type="ECO:0000256" key="8">
    <source>
        <dbReference type="ARBA" id="ARBA00022801"/>
    </source>
</evidence>
<keyword evidence="10" id="KW-0573">Peptidoglycan synthesis</keyword>
<dbReference type="GO" id="GO:0009252">
    <property type="term" value="P:peptidoglycan biosynthetic process"/>
    <property type="evidence" value="ECO:0007669"/>
    <property type="project" value="UniProtKB-KW"/>
</dbReference>
<comment type="subcellular location">
    <subcellularLocation>
        <location evidence="2">Cell membrane</location>
    </subcellularLocation>
    <subcellularLocation>
        <location evidence="1">Membrane</location>
        <topology evidence="1">Single-pass membrane protein</topology>
    </subcellularLocation>
</comment>
<keyword evidence="4" id="KW-0997">Cell inner membrane</keyword>
<feature type="domain" description="Penicillin-binding protein transpeptidase" evidence="14">
    <location>
        <begin position="242"/>
        <end position="575"/>
    </location>
</feature>
<keyword evidence="13" id="KW-0961">Cell wall biogenesis/degradation</keyword>
<evidence type="ECO:0000256" key="4">
    <source>
        <dbReference type="ARBA" id="ARBA00022519"/>
    </source>
</evidence>
<dbReference type="EC" id="3.4.16.4" evidence="16"/>
<dbReference type="SUPFAM" id="SSF56601">
    <property type="entry name" value="beta-lactamase/transpeptidase-like"/>
    <property type="match status" value="1"/>
</dbReference>
<dbReference type="InterPro" id="IPR012338">
    <property type="entry name" value="Beta-lactam/transpept-like"/>
</dbReference>
<feature type="domain" description="Penicillin-binding protein dimerisation" evidence="15">
    <location>
        <begin position="38"/>
        <end position="209"/>
    </location>
</feature>
<evidence type="ECO:0000256" key="1">
    <source>
        <dbReference type="ARBA" id="ARBA00004167"/>
    </source>
</evidence>
<keyword evidence="8 16" id="KW-0378">Hydrolase</keyword>
<comment type="caution">
    <text evidence="16">The sequence shown here is derived from an EMBL/GenBank/DDBJ whole genome shotgun (WGS) entry which is preliminary data.</text>
</comment>
<dbReference type="GO" id="GO:0009002">
    <property type="term" value="F:serine-type D-Ala-D-Ala carboxypeptidase activity"/>
    <property type="evidence" value="ECO:0007669"/>
    <property type="project" value="UniProtKB-EC"/>
</dbReference>
<evidence type="ECO:0000313" key="16">
    <source>
        <dbReference type="EMBL" id="TPD57963.1"/>
    </source>
</evidence>
<organism evidence="16 17">
    <name type="scientific">Emcibacter nanhaiensis</name>
    <dbReference type="NCBI Taxonomy" id="1505037"/>
    <lineage>
        <taxon>Bacteria</taxon>
        <taxon>Pseudomonadati</taxon>
        <taxon>Pseudomonadota</taxon>
        <taxon>Alphaproteobacteria</taxon>
        <taxon>Emcibacterales</taxon>
        <taxon>Emcibacteraceae</taxon>
        <taxon>Emcibacter</taxon>
    </lineage>
</organism>
<dbReference type="GO" id="GO:0071972">
    <property type="term" value="F:peptidoglycan L,D-transpeptidase activity"/>
    <property type="evidence" value="ECO:0007669"/>
    <property type="project" value="TreeGrafter"/>
</dbReference>
<evidence type="ECO:0000256" key="2">
    <source>
        <dbReference type="ARBA" id="ARBA00004236"/>
    </source>
</evidence>
<dbReference type="PANTHER" id="PTHR30627:SF2">
    <property type="entry name" value="PEPTIDOGLYCAN D,D-TRANSPEPTIDASE MRDA"/>
    <property type="match status" value="1"/>
</dbReference>
<dbReference type="InterPro" id="IPR001460">
    <property type="entry name" value="PCN-bd_Tpept"/>
</dbReference>
<dbReference type="OrthoDB" id="9766847at2"/>
<keyword evidence="17" id="KW-1185">Reference proteome</keyword>
<dbReference type="Gene3D" id="3.30.1390.30">
    <property type="entry name" value="Penicillin-binding protein 2a, domain 3"/>
    <property type="match status" value="1"/>
</dbReference>
<keyword evidence="3" id="KW-1003">Cell membrane</keyword>
<keyword evidence="12" id="KW-0472">Membrane</keyword>
<dbReference type="Proteomes" id="UP000319148">
    <property type="component" value="Unassembled WGS sequence"/>
</dbReference>
<dbReference type="Gene3D" id="3.90.1310.10">
    <property type="entry name" value="Penicillin-binding protein 2a (Domain 2)"/>
    <property type="match status" value="1"/>
</dbReference>
<evidence type="ECO:0000259" key="14">
    <source>
        <dbReference type="Pfam" id="PF00905"/>
    </source>
</evidence>
<dbReference type="GO" id="GO:0005886">
    <property type="term" value="C:plasma membrane"/>
    <property type="evidence" value="ECO:0007669"/>
    <property type="project" value="UniProtKB-SubCell"/>
</dbReference>
<dbReference type="GO" id="GO:0008658">
    <property type="term" value="F:penicillin binding"/>
    <property type="evidence" value="ECO:0007669"/>
    <property type="project" value="InterPro"/>
</dbReference>
<dbReference type="EMBL" id="VFIY01000018">
    <property type="protein sequence ID" value="TPD57963.1"/>
    <property type="molecule type" value="Genomic_DNA"/>
</dbReference>
<evidence type="ECO:0000256" key="5">
    <source>
        <dbReference type="ARBA" id="ARBA00022645"/>
    </source>
</evidence>
<dbReference type="Pfam" id="PF03717">
    <property type="entry name" value="PBP_dimer"/>
    <property type="match status" value="1"/>
</dbReference>
<keyword evidence="11" id="KW-1133">Transmembrane helix</keyword>
<dbReference type="SUPFAM" id="SSF56519">
    <property type="entry name" value="Penicillin binding protein dimerisation domain"/>
    <property type="match status" value="1"/>
</dbReference>
<dbReference type="NCBIfam" id="TIGR03423">
    <property type="entry name" value="pbp2_mrdA"/>
    <property type="match status" value="1"/>
</dbReference>
<dbReference type="FunFam" id="3.40.710.10:FF:000024">
    <property type="entry name" value="Penicillin-binding protein 2"/>
    <property type="match status" value="1"/>
</dbReference>
<dbReference type="GO" id="GO:0008360">
    <property type="term" value="P:regulation of cell shape"/>
    <property type="evidence" value="ECO:0007669"/>
    <property type="project" value="UniProtKB-KW"/>
</dbReference>
<keyword evidence="6" id="KW-0645">Protease</keyword>
<evidence type="ECO:0000313" key="17">
    <source>
        <dbReference type="Proteomes" id="UP000319148"/>
    </source>
</evidence>
<keyword evidence="5 16" id="KW-0121">Carboxypeptidase</keyword>
<dbReference type="InterPro" id="IPR050515">
    <property type="entry name" value="Beta-lactam/transpept"/>
</dbReference>
<dbReference type="Pfam" id="PF00905">
    <property type="entry name" value="Transpeptidase"/>
    <property type="match status" value="1"/>
</dbReference>
<evidence type="ECO:0000256" key="10">
    <source>
        <dbReference type="ARBA" id="ARBA00022984"/>
    </source>
</evidence>
<name>A0A501PC53_9PROT</name>
<evidence type="ECO:0000256" key="3">
    <source>
        <dbReference type="ARBA" id="ARBA00022475"/>
    </source>
</evidence>
<accession>A0A501PC53</accession>
<reference evidence="17" key="1">
    <citation type="submission" date="2019-06" db="EMBL/GenBank/DDBJ databases">
        <title>The complete genome of Emcibacter congregatus ZYLT.</title>
        <authorList>
            <person name="Zhao Z."/>
        </authorList>
    </citation>
    <scope>NUCLEOTIDE SEQUENCE [LARGE SCALE GENOMIC DNA]</scope>
    <source>
        <strain evidence="17">MCCC 1A06723</strain>
    </source>
</reference>
<evidence type="ECO:0000259" key="15">
    <source>
        <dbReference type="Pfam" id="PF03717"/>
    </source>
</evidence>
<dbReference type="InterPro" id="IPR017790">
    <property type="entry name" value="Penicillin-binding_protein_2"/>
</dbReference>
<keyword evidence="7" id="KW-0812">Transmembrane</keyword>
<evidence type="ECO:0000256" key="12">
    <source>
        <dbReference type="ARBA" id="ARBA00023136"/>
    </source>
</evidence>
<protein>
    <submittedName>
        <fullName evidence="16">Penicillin-binding protein 2</fullName>
        <ecNumber evidence="16">3.4.16.4</ecNumber>
    </submittedName>
</protein>
<evidence type="ECO:0000256" key="9">
    <source>
        <dbReference type="ARBA" id="ARBA00022960"/>
    </source>
</evidence>
<dbReference type="Gene3D" id="3.40.710.10">
    <property type="entry name" value="DD-peptidase/beta-lactamase superfamily"/>
    <property type="match status" value="1"/>
</dbReference>
<evidence type="ECO:0000256" key="13">
    <source>
        <dbReference type="ARBA" id="ARBA00023316"/>
    </source>
</evidence>
<dbReference type="AlphaFoldDB" id="A0A501PC53"/>
<keyword evidence="9" id="KW-0133">Cell shape</keyword>
<evidence type="ECO:0000256" key="7">
    <source>
        <dbReference type="ARBA" id="ARBA00022692"/>
    </source>
</evidence>
<dbReference type="GO" id="GO:0006508">
    <property type="term" value="P:proteolysis"/>
    <property type="evidence" value="ECO:0007669"/>
    <property type="project" value="UniProtKB-KW"/>
</dbReference>
<dbReference type="GO" id="GO:0071555">
    <property type="term" value="P:cell wall organization"/>
    <property type="evidence" value="ECO:0007669"/>
    <property type="project" value="UniProtKB-KW"/>
</dbReference>
<sequence>MMVLSSALIGRMYYLQVVGRSQYELLADENRISLRLLQPERGKILDRYGELLAGNRVDYRVNLIPEQADNVEATLAALSELVTLSDRDYKRILKAIKRQRSFLPVAVAQNLDWETFANVNVNIPDLPGIQPDVGTTRFYPEKGYLAHLVGYVGSVSEKDLGRSEDPLLELPGFKIGKNGMERELESRLRGQAGNSRVEVNALGRVIRELSRQDSAPGEDVQLTIDLELQKFAAERVRDQSAAVVVMDVHNGDILASASTPSYDPNDFNFGISQKKWDELRNDIRHPLVNKAVSGAYPPGSTFKMVVALAALEAGVIDDTEEIFCNGKYKLGNHTFHCWKKYGHGKVDLEHAIAGSCDVYFYEVAGRVGIDKIQEVAHRFGLGKSFDIGIPGEVDGLIPGKGWKFATQGVKWQGGDTANAGIGQGYVLTTPIQLAVMTSRMVNGGYAVNPRIIMPSQNDTPVPPEKIPVSRAHLELVKKGMSMVVNDPKGTAHYYIHHSKTYSMGGKTGTSQVRRISKAERDEGIRKYDEKPWIEREHALFVGYGPVEAPRYAVSVLVEHGGGGASSASPIAGDVMRYLQEKDRRKRDLQQGERHA</sequence>
<proteinExistence type="predicted"/>
<dbReference type="InterPro" id="IPR005311">
    <property type="entry name" value="PBP_dimer"/>
</dbReference>
<gene>
    <name evidence="16" type="primary">mrdA</name>
    <name evidence="16" type="ORF">FIV46_15785</name>
</gene>
<evidence type="ECO:0000256" key="11">
    <source>
        <dbReference type="ARBA" id="ARBA00022989"/>
    </source>
</evidence>